<organism evidence="2 3">
    <name type="scientific">Natronoglomus mannanivorans</name>
    <dbReference type="NCBI Taxonomy" id="2979990"/>
    <lineage>
        <taxon>Archaea</taxon>
        <taxon>Methanobacteriati</taxon>
        <taxon>Methanobacteriota</taxon>
        <taxon>Stenosarchaea group</taxon>
        <taxon>Halobacteria</taxon>
        <taxon>Halobacteriales</taxon>
        <taxon>Natrialbaceae</taxon>
        <taxon>Natronoglomus</taxon>
    </lineage>
</organism>
<dbReference type="GO" id="GO:0008757">
    <property type="term" value="F:S-adenosylmethionine-dependent methyltransferase activity"/>
    <property type="evidence" value="ECO:0007669"/>
    <property type="project" value="InterPro"/>
</dbReference>
<dbReference type="Proteomes" id="UP001321018">
    <property type="component" value="Unassembled WGS sequence"/>
</dbReference>
<keyword evidence="2" id="KW-0808">Transferase</keyword>
<dbReference type="RefSeq" id="WP_338003666.1">
    <property type="nucleotide sequence ID" value="NZ_JAOPKA010000005.1"/>
</dbReference>
<evidence type="ECO:0000259" key="1">
    <source>
        <dbReference type="Pfam" id="PF08241"/>
    </source>
</evidence>
<dbReference type="AlphaFoldDB" id="A0AAP2YYF5"/>
<name>A0AAP2YYF5_9EURY</name>
<accession>A0AAP2YYF5</accession>
<sequence>MTGDVEDWWDATADAFQDEIDMDVGVNWDGFGHSNFELLTDVDGKDVLELGCGGGQCTVALAKRGANLTGIDLSEKQLAHARALGDEHDVTIDFRKGSVTDLAEFDDESYDIAFNAWVFQWVEDLGACFAETYRVLRPNGRFVFSLPHPVYDVTEGSSHEVTGSYFETGRREISHDGMDVDQVLFRHTVSGIVNALVDAGFTVDRMHEPGTPDPEDYEPGPWGEYTPALMSKLPAVLILEAHKE</sequence>
<protein>
    <submittedName>
        <fullName evidence="2">Class I SAM-dependent methyltransferase</fullName>
    </submittedName>
</protein>
<evidence type="ECO:0000313" key="3">
    <source>
        <dbReference type="Proteomes" id="UP001321018"/>
    </source>
</evidence>
<dbReference type="EMBL" id="JAOPKA010000005">
    <property type="protein sequence ID" value="MCU4741836.1"/>
    <property type="molecule type" value="Genomic_DNA"/>
</dbReference>
<dbReference type="PANTHER" id="PTHR43861:SF1">
    <property type="entry name" value="TRANS-ACONITATE 2-METHYLTRANSFERASE"/>
    <property type="match status" value="1"/>
</dbReference>
<proteinExistence type="predicted"/>
<comment type="caution">
    <text evidence="2">The sequence shown here is derived from an EMBL/GenBank/DDBJ whole genome shotgun (WGS) entry which is preliminary data.</text>
</comment>
<dbReference type="PANTHER" id="PTHR43861">
    <property type="entry name" value="TRANS-ACONITATE 2-METHYLTRANSFERASE-RELATED"/>
    <property type="match status" value="1"/>
</dbReference>
<dbReference type="GO" id="GO:0032259">
    <property type="term" value="P:methylation"/>
    <property type="evidence" value="ECO:0007669"/>
    <property type="project" value="UniProtKB-KW"/>
</dbReference>
<reference evidence="2" key="1">
    <citation type="submission" date="2022-09" db="EMBL/GenBank/DDBJ databases">
        <title>Enrichment on poylsaccharides allowed isolation of novel metabolic and taxonomic groups of Haloarchaea.</title>
        <authorList>
            <person name="Sorokin D.Y."/>
            <person name="Elcheninov A.G."/>
            <person name="Khizhniak T.V."/>
            <person name="Kolganova T.V."/>
            <person name="Kublanov I.V."/>
        </authorList>
    </citation>
    <scope>NUCLEOTIDE SEQUENCE</scope>
    <source>
        <strain evidence="2">AArc-xg1-1</strain>
    </source>
</reference>
<feature type="domain" description="Methyltransferase type 11" evidence="1">
    <location>
        <begin position="48"/>
        <end position="144"/>
    </location>
</feature>
<dbReference type="InterPro" id="IPR013216">
    <property type="entry name" value="Methyltransf_11"/>
</dbReference>
<dbReference type="CDD" id="cd02440">
    <property type="entry name" value="AdoMet_MTases"/>
    <property type="match status" value="1"/>
</dbReference>
<dbReference type="Pfam" id="PF08241">
    <property type="entry name" value="Methyltransf_11"/>
    <property type="match status" value="1"/>
</dbReference>
<evidence type="ECO:0000313" key="2">
    <source>
        <dbReference type="EMBL" id="MCU4741836.1"/>
    </source>
</evidence>
<gene>
    <name evidence="2" type="ORF">OB960_10555</name>
</gene>
<dbReference type="InterPro" id="IPR029063">
    <property type="entry name" value="SAM-dependent_MTases_sf"/>
</dbReference>
<dbReference type="SUPFAM" id="SSF53335">
    <property type="entry name" value="S-adenosyl-L-methionine-dependent methyltransferases"/>
    <property type="match status" value="1"/>
</dbReference>
<keyword evidence="2" id="KW-0489">Methyltransferase</keyword>
<dbReference type="Gene3D" id="3.40.50.150">
    <property type="entry name" value="Vaccinia Virus protein VP39"/>
    <property type="match status" value="1"/>
</dbReference>